<evidence type="ECO:0000313" key="2">
    <source>
        <dbReference type="EMBL" id="MBM7840023.1"/>
    </source>
</evidence>
<feature type="region of interest" description="Disordered" evidence="1">
    <location>
        <begin position="31"/>
        <end position="65"/>
    </location>
</feature>
<reference evidence="2" key="1">
    <citation type="submission" date="2021-01" db="EMBL/GenBank/DDBJ databases">
        <title>Genomic Encyclopedia of Type Strains, Phase IV (KMG-IV): sequencing the most valuable type-strain genomes for metagenomic binning, comparative biology and taxonomic classification.</title>
        <authorList>
            <person name="Goeker M."/>
        </authorList>
    </citation>
    <scope>NUCLEOTIDE SEQUENCE</scope>
    <source>
        <strain evidence="2">DSM 21943</strain>
    </source>
</reference>
<keyword evidence="3" id="KW-1185">Reference proteome</keyword>
<dbReference type="RefSeq" id="WP_035418861.1">
    <property type="nucleotide sequence ID" value="NZ_JAFBCV010000011.1"/>
</dbReference>
<feature type="compositionally biased region" description="Basic and acidic residues" evidence="1">
    <location>
        <begin position="40"/>
        <end position="65"/>
    </location>
</feature>
<gene>
    <name evidence="2" type="ORF">JOC54_003303</name>
</gene>
<accession>A0ABS2SWW3</accession>
<comment type="caution">
    <text evidence="2">The sequence shown here is derived from an EMBL/GenBank/DDBJ whole genome shotgun (WGS) entry which is preliminary data.</text>
</comment>
<name>A0ABS2SWW3_9BACI</name>
<dbReference type="EMBL" id="JAFBCV010000011">
    <property type="protein sequence ID" value="MBM7840023.1"/>
    <property type="molecule type" value="Genomic_DNA"/>
</dbReference>
<evidence type="ECO:0000256" key="1">
    <source>
        <dbReference type="SAM" id="MobiDB-lite"/>
    </source>
</evidence>
<dbReference type="Proteomes" id="UP001179280">
    <property type="component" value="Unassembled WGS sequence"/>
</dbReference>
<sequence length="65" mass="7318">MGQNYGSGSYGHFYERKGFSARICPGCRCKQRKCSSCGDRPSEKPSRPIERSVDLKKEDVEGTKE</sequence>
<evidence type="ECO:0000313" key="3">
    <source>
        <dbReference type="Proteomes" id="UP001179280"/>
    </source>
</evidence>
<organism evidence="2 3">
    <name type="scientific">Shouchella xiaoxiensis</name>
    <dbReference type="NCBI Taxonomy" id="766895"/>
    <lineage>
        <taxon>Bacteria</taxon>
        <taxon>Bacillati</taxon>
        <taxon>Bacillota</taxon>
        <taxon>Bacilli</taxon>
        <taxon>Bacillales</taxon>
        <taxon>Bacillaceae</taxon>
        <taxon>Shouchella</taxon>
    </lineage>
</organism>
<proteinExistence type="predicted"/>
<protein>
    <submittedName>
        <fullName evidence="2">Uncharacterized protein</fullName>
    </submittedName>
</protein>